<accession>A0AAN7BNK6</accession>
<reference evidence="9" key="2">
    <citation type="submission" date="2023-05" db="EMBL/GenBank/DDBJ databases">
        <authorList>
            <consortium name="Lawrence Berkeley National Laboratory"/>
            <person name="Steindorff A."/>
            <person name="Hensen N."/>
            <person name="Bonometti L."/>
            <person name="Westerberg I."/>
            <person name="Brannstrom I.O."/>
            <person name="Guillou S."/>
            <person name="Cros-Aarteil S."/>
            <person name="Calhoun S."/>
            <person name="Haridas S."/>
            <person name="Kuo A."/>
            <person name="Mondo S."/>
            <person name="Pangilinan J."/>
            <person name="Riley R."/>
            <person name="Labutti K."/>
            <person name="Andreopoulos B."/>
            <person name="Lipzen A."/>
            <person name="Chen C."/>
            <person name="Yanf M."/>
            <person name="Daum C."/>
            <person name="Ng V."/>
            <person name="Clum A."/>
            <person name="Ohm R."/>
            <person name="Martin F."/>
            <person name="Silar P."/>
            <person name="Natvig D."/>
            <person name="Lalanne C."/>
            <person name="Gautier V."/>
            <person name="Ament-Velasquez S.L."/>
            <person name="Kruys A."/>
            <person name="Hutchinson M.I."/>
            <person name="Powell A.J."/>
            <person name="Barry K."/>
            <person name="Miller A.N."/>
            <person name="Grigoriev I.V."/>
            <person name="Debuchy R."/>
            <person name="Gladieux P."/>
            <person name="Thoren M.H."/>
            <person name="Johannesson H."/>
        </authorList>
    </citation>
    <scope>NUCLEOTIDE SEQUENCE</scope>
    <source>
        <strain evidence="9">CBS 990.96</strain>
    </source>
</reference>
<dbReference type="PANTHER" id="PTHR33938">
    <property type="entry name" value="FERULOYL ESTERASE B-RELATED"/>
    <property type="match status" value="1"/>
</dbReference>
<dbReference type="SUPFAM" id="SSF53474">
    <property type="entry name" value="alpha/beta-Hydrolases"/>
    <property type="match status" value="2"/>
</dbReference>
<keyword evidence="7" id="KW-1015">Disulfide bond</keyword>
<dbReference type="GO" id="GO:0030600">
    <property type="term" value="F:feruloyl esterase activity"/>
    <property type="evidence" value="ECO:0007669"/>
    <property type="project" value="UniProtKB-ARBA"/>
</dbReference>
<protein>
    <recommendedName>
        <fullName evidence="8">Carboxylic ester hydrolase</fullName>
        <ecNumber evidence="8">3.1.1.-</ecNumber>
    </recommendedName>
</protein>
<evidence type="ECO:0000256" key="6">
    <source>
        <dbReference type="ARBA" id="ARBA00022837"/>
    </source>
</evidence>
<dbReference type="GO" id="GO:0046872">
    <property type="term" value="F:metal ion binding"/>
    <property type="evidence" value="ECO:0007669"/>
    <property type="project" value="UniProtKB-KW"/>
</dbReference>
<dbReference type="EMBL" id="MU865344">
    <property type="protein sequence ID" value="KAK4226617.1"/>
    <property type="molecule type" value="Genomic_DNA"/>
</dbReference>
<proteinExistence type="inferred from homology"/>
<keyword evidence="6" id="KW-0106">Calcium</keyword>
<dbReference type="PANTHER" id="PTHR33938:SF2">
    <property type="entry name" value="CARBOXYLIC ESTER HYDROLASE"/>
    <property type="match status" value="1"/>
</dbReference>
<name>A0AAN7BNK6_9PEZI</name>
<evidence type="ECO:0000313" key="9">
    <source>
        <dbReference type="EMBL" id="KAK4226617.1"/>
    </source>
</evidence>
<dbReference type="InterPro" id="IPR011118">
    <property type="entry name" value="Tannase/feruloyl_esterase"/>
</dbReference>
<dbReference type="Proteomes" id="UP001301958">
    <property type="component" value="Unassembled WGS sequence"/>
</dbReference>
<feature type="signal peptide" evidence="8">
    <location>
        <begin position="1"/>
        <end position="18"/>
    </location>
</feature>
<keyword evidence="2" id="KW-0719">Serine esterase</keyword>
<evidence type="ECO:0000256" key="5">
    <source>
        <dbReference type="ARBA" id="ARBA00022801"/>
    </source>
</evidence>
<sequence length="533" mass="58113">MALISLTTILLTLQLALTVTLGASGHLKCTPESFTSNLPPSATLEAVSRVPENGTYGEGPLVDIPHPENATNIPSLCAVTVRVQSSPSSSYRLGLFLPDHYESRFLMIGNGGFGGGIHWFDMAIGPRNGMAALSTDTGHNSSATEADWALNHPEKQIDWGWRAVHGSAELGKDIITAYYGKSPGHSYFMGCSTGGRQGLKEAQNFPETFDGVIIGAPAWWTTHLNPFLTRVGLTNLSPTSPTYISPTLFPIISQHVLFQCDALDGHIDKIISRPDLCHPDFSPLLCSSSSSSSSPCLTQSQITTLQNLYSPPTNIHPGLSPSSEPQFSSLLSNTLSPYGLGYIRDFLLNNPTFSPQDASTLDSLITLADQLNPGNASANYFEGMIDYAKRGGKVLLYHGMADGLVPMDGTILFYTKTVETLDKLGMVPEIDDWMRMFLIPGMQHCFGTPVEVGTNAPWYFEGPFQGFSLKSLPDEQTQDGNVIRQMIQWVEEGNQVDNMVARTWKDSFDPESEGKKVANISKWKGNWESTYDA</sequence>
<evidence type="ECO:0000313" key="10">
    <source>
        <dbReference type="Proteomes" id="UP001301958"/>
    </source>
</evidence>
<reference evidence="9" key="1">
    <citation type="journal article" date="2023" name="Mol. Phylogenet. Evol.">
        <title>Genome-scale phylogeny and comparative genomics of the fungal order Sordariales.</title>
        <authorList>
            <person name="Hensen N."/>
            <person name="Bonometti L."/>
            <person name="Westerberg I."/>
            <person name="Brannstrom I.O."/>
            <person name="Guillou S."/>
            <person name="Cros-Aarteil S."/>
            <person name="Calhoun S."/>
            <person name="Haridas S."/>
            <person name="Kuo A."/>
            <person name="Mondo S."/>
            <person name="Pangilinan J."/>
            <person name="Riley R."/>
            <person name="LaButti K."/>
            <person name="Andreopoulos B."/>
            <person name="Lipzen A."/>
            <person name="Chen C."/>
            <person name="Yan M."/>
            <person name="Daum C."/>
            <person name="Ng V."/>
            <person name="Clum A."/>
            <person name="Steindorff A."/>
            <person name="Ohm R.A."/>
            <person name="Martin F."/>
            <person name="Silar P."/>
            <person name="Natvig D.O."/>
            <person name="Lalanne C."/>
            <person name="Gautier V."/>
            <person name="Ament-Velasquez S.L."/>
            <person name="Kruys A."/>
            <person name="Hutchinson M.I."/>
            <person name="Powell A.J."/>
            <person name="Barry K."/>
            <person name="Miller A.N."/>
            <person name="Grigoriev I.V."/>
            <person name="Debuchy R."/>
            <person name="Gladieux P."/>
            <person name="Hiltunen Thoren M."/>
            <person name="Johannesson H."/>
        </authorList>
    </citation>
    <scope>NUCLEOTIDE SEQUENCE</scope>
    <source>
        <strain evidence="9">CBS 990.96</strain>
    </source>
</reference>
<organism evidence="9 10">
    <name type="scientific">Podospora fimiseda</name>
    <dbReference type="NCBI Taxonomy" id="252190"/>
    <lineage>
        <taxon>Eukaryota</taxon>
        <taxon>Fungi</taxon>
        <taxon>Dikarya</taxon>
        <taxon>Ascomycota</taxon>
        <taxon>Pezizomycotina</taxon>
        <taxon>Sordariomycetes</taxon>
        <taxon>Sordariomycetidae</taxon>
        <taxon>Sordariales</taxon>
        <taxon>Podosporaceae</taxon>
        <taxon>Podospora</taxon>
    </lineage>
</organism>
<dbReference type="EC" id="3.1.1.-" evidence="8"/>
<comment type="similarity">
    <text evidence="1 8">Belongs to the tannase family.</text>
</comment>
<dbReference type="InterPro" id="IPR029058">
    <property type="entry name" value="AB_hydrolase_fold"/>
</dbReference>
<keyword evidence="5 8" id="KW-0378">Hydrolase</keyword>
<keyword evidence="4 8" id="KW-0732">Signal</keyword>
<dbReference type="Gene3D" id="3.40.50.1820">
    <property type="entry name" value="alpha/beta hydrolase"/>
    <property type="match status" value="1"/>
</dbReference>
<gene>
    <name evidence="9" type="ORF">QBC38DRAFT_545746</name>
</gene>
<dbReference type="Pfam" id="PF07519">
    <property type="entry name" value="Tannase"/>
    <property type="match status" value="2"/>
</dbReference>
<evidence type="ECO:0000256" key="3">
    <source>
        <dbReference type="ARBA" id="ARBA00022723"/>
    </source>
</evidence>
<evidence type="ECO:0000256" key="4">
    <source>
        <dbReference type="ARBA" id="ARBA00022729"/>
    </source>
</evidence>
<comment type="caution">
    <text evidence="9">The sequence shown here is derived from an EMBL/GenBank/DDBJ whole genome shotgun (WGS) entry which is preliminary data.</text>
</comment>
<feature type="chain" id="PRO_5042668293" description="Carboxylic ester hydrolase" evidence="8">
    <location>
        <begin position="19"/>
        <end position="533"/>
    </location>
</feature>
<evidence type="ECO:0000256" key="2">
    <source>
        <dbReference type="ARBA" id="ARBA00022487"/>
    </source>
</evidence>
<keyword evidence="10" id="KW-1185">Reference proteome</keyword>
<evidence type="ECO:0000256" key="1">
    <source>
        <dbReference type="ARBA" id="ARBA00006249"/>
    </source>
</evidence>
<evidence type="ECO:0000256" key="7">
    <source>
        <dbReference type="ARBA" id="ARBA00023157"/>
    </source>
</evidence>
<evidence type="ECO:0000256" key="8">
    <source>
        <dbReference type="RuleBase" id="RU361238"/>
    </source>
</evidence>
<dbReference type="AlphaFoldDB" id="A0AAN7BNK6"/>
<keyword evidence="3" id="KW-0479">Metal-binding</keyword>